<dbReference type="AlphaFoldDB" id="A0A9W8K2Y6"/>
<dbReference type="EMBL" id="JANKHO010000315">
    <property type="protein sequence ID" value="KAJ3511625.1"/>
    <property type="molecule type" value="Genomic_DNA"/>
</dbReference>
<evidence type="ECO:0008006" key="3">
    <source>
        <dbReference type="Google" id="ProtNLM"/>
    </source>
</evidence>
<sequence length="181" mass="20139">MTLSMRDATEDDIPQPLYSQLSRLPAVRPNLQKKLSSTGHRVLLRTGFRTPAYYGYLHTAEITIYVTPVARTKGTGTKRVDALIGALKNTAIGTEGPKIKQAMSVITLNEEEPGGGYGLRDWYGRWGPVQVRHVKKVGFKFGKWVHVLILQVSINEGGWGGKRRQKNLIILDSSLSQFSFA</sequence>
<gene>
    <name evidence="1" type="ORF">NLJ89_g3988</name>
</gene>
<accession>A0A9W8K2Y6</accession>
<evidence type="ECO:0000313" key="2">
    <source>
        <dbReference type="Proteomes" id="UP001148786"/>
    </source>
</evidence>
<dbReference type="OrthoDB" id="2129362at2759"/>
<proteinExistence type="predicted"/>
<evidence type="ECO:0000313" key="1">
    <source>
        <dbReference type="EMBL" id="KAJ3511625.1"/>
    </source>
</evidence>
<dbReference type="Gene3D" id="3.40.630.30">
    <property type="match status" value="1"/>
</dbReference>
<name>A0A9W8K2Y6_9AGAR</name>
<keyword evidence="2" id="KW-1185">Reference proteome</keyword>
<organism evidence="1 2">
    <name type="scientific">Agrocybe chaxingu</name>
    <dbReference type="NCBI Taxonomy" id="84603"/>
    <lineage>
        <taxon>Eukaryota</taxon>
        <taxon>Fungi</taxon>
        <taxon>Dikarya</taxon>
        <taxon>Basidiomycota</taxon>
        <taxon>Agaricomycotina</taxon>
        <taxon>Agaricomycetes</taxon>
        <taxon>Agaricomycetidae</taxon>
        <taxon>Agaricales</taxon>
        <taxon>Agaricineae</taxon>
        <taxon>Strophariaceae</taxon>
        <taxon>Agrocybe</taxon>
    </lineage>
</organism>
<dbReference type="Proteomes" id="UP001148786">
    <property type="component" value="Unassembled WGS sequence"/>
</dbReference>
<reference evidence="1" key="1">
    <citation type="submission" date="2022-07" db="EMBL/GenBank/DDBJ databases">
        <title>Genome Sequence of Agrocybe chaxingu.</title>
        <authorList>
            <person name="Buettner E."/>
        </authorList>
    </citation>
    <scope>NUCLEOTIDE SEQUENCE</scope>
    <source>
        <strain evidence="1">MP-N11</strain>
    </source>
</reference>
<comment type="caution">
    <text evidence="1">The sequence shown here is derived from an EMBL/GenBank/DDBJ whole genome shotgun (WGS) entry which is preliminary data.</text>
</comment>
<protein>
    <recommendedName>
        <fullName evidence="3">N-acetyltransferase domain-containing protein</fullName>
    </recommendedName>
</protein>